<organism evidence="3 4">
    <name type="scientific">Marinobacter antarcticus</name>
    <dbReference type="NCBI Taxonomy" id="564117"/>
    <lineage>
        <taxon>Bacteria</taxon>
        <taxon>Pseudomonadati</taxon>
        <taxon>Pseudomonadota</taxon>
        <taxon>Gammaproteobacteria</taxon>
        <taxon>Pseudomonadales</taxon>
        <taxon>Marinobacteraceae</taxon>
        <taxon>Marinobacter</taxon>
    </lineage>
</organism>
<sequence>MKRVIKMSRAWIAAFFLGVLLTGCGGSSDSASTGSGSAGTNTEGSVSEPALPGQAKSAVLSWNAPDSRVNGDGIKMAELDKYIIRYGQDANKLDREVVISDAQSDARMTHKVSGLEAGTWYFTILVQDNNGLLSAPSAVVDKEIKS</sequence>
<gene>
    <name evidence="3" type="ORF">SAMN05216369_3309</name>
</gene>
<name>A0A1M6VNF6_9GAMM</name>
<dbReference type="InterPro" id="IPR003961">
    <property type="entry name" value="FN3_dom"/>
</dbReference>
<keyword evidence="4" id="KW-1185">Reference proteome</keyword>
<protein>
    <recommendedName>
        <fullName evidence="5">Fibronectin type-III domain-containing protein</fullName>
    </recommendedName>
</protein>
<reference evidence="4" key="1">
    <citation type="submission" date="2016-11" db="EMBL/GenBank/DDBJ databases">
        <authorList>
            <person name="Varghese N."/>
            <person name="Submissions S."/>
        </authorList>
    </citation>
    <scope>NUCLEOTIDE SEQUENCE [LARGE SCALE GENOMIC DNA]</scope>
    <source>
        <strain evidence="4">CGMCC 1.10835</strain>
    </source>
</reference>
<feature type="compositionally biased region" description="Low complexity" evidence="1">
    <location>
        <begin position="30"/>
        <end position="45"/>
    </location>
</feature>
<dbReference type="InterPro" id="IPR036116">
    <property type="entry name" value="FN3_sf"/>
</dbReference>
<proteinExistence type="predicted"/>
<evidence type="ECO:0000256" key="1">
    <source>
        <dbReference type="SAM" id="MobiDB-lite"/>
    </source>
</evidence>
<evidence type="ECO:0000313" key="4">
    <source>
        <dbReference type="Proteomes" id="UP000184497"/>
    </source>
</evidence>
<dbReference type="PROSITE" id="PS51257">
    <property type="entry name" value="PROKAR_LIPOPROTEIN"/>
    <property type="match status" value="1"/>
</dbReference>
<dbReference type="EMBL" id="FRAQ01000004">
    <property type="protein sequence ID" value="SHK83043.1"/>
    <property type="molecule type" value="Genomic_DNA"/>
</dbReference>
<keyword evidence="2" id="KW-0732">Signal</keyword>
<dbReference type="SUPFAM" id="SSF49265">
    <property type="entry name" value="Fibronectin type III"/>
    <property type="match status" value="1"/>
</dbReference>
<feature type="signal peptide" evidence="2">
    <location>
        <begin position="1"/>
        <end position="25"/>
    </location>
</feature>
<dbReference type="Proteomes" id="UP000184497">
    <property type="component" value="Unassembled WGS sequence"/>
</dbReference>
<evidence type="ECO:0000313" key="3">
    <source>
        <dbReference type="EMBL" id="SHK83043.1"/>
    </source>
</evidence>
<feature type="region of interest" description="Disordered" evidence="1">
    <location>
        <begin position="30"/>
        <end position="52"/>
    </location>
</feature>
<evidence type="ECO:0000256" key="2">
    <source>
        <dbReference type="SAM" id="SignalP"/>
    </source>
</evidence>
<dbReference type="Gene3D" id="2.60.40.10">
    <property type="entry name" value="Immunoglobulins"/>
    <property type="match status" value="1"/>
</dbReference>
<dbReference type="CDD" id="cd00063">
    <property type="entry name" value="FN3"/>
    <property type="match status" value="1"/>
</dbReference>
<accession>A0A1M6VNF6</accession>
<dbReference type="AlphaFoldDB" id="A0A1M6VNF6"/>
<dbReference type="InterPro" id="IPR013783">
    <property type="entry name" value="Ig-like_fold"/>
</dbReference>
<feature type="chain" id="PRO_5012545373" description="Fibronectin type-III domain-containing protein" evidence="2">
    <location>
        <begin position="26"/>
        <end position="146"/>
    </location>
</feature>
<dbReference type="STRING" id="564117.SAMN05216369_3309"/>
<evidence type="ECO:0008006" key="5">
    <source>
        <dbReference type="Google" id="ProtNLM"/>
    </source>
</evidence>